<evidence type="ECO:0000256" key="7">
    <source>
        <dbReference type="ARBA" id="ARBA00023204"/>
    </source>
</evidence>
<dbReference type="CDD" id="cd10031">
    <property type="entry name" value="UDG-F5_TTUDGB_like"/>
    <property type="match status" value="1"/>
</dbReference>
<dbReference type="Proteomes" id="UP001596514">
    <property type="component" value="Unassembled WGS sequence"/>
</dbReference>
<accession>A0ABW2TCS7</accession>
<dbReference type="SUPFAM" id="SSF52141">
    <property type="entry name" value="Uracil-DNA glycosylase-like"/>
    <property type="match status" value="1"/>
</dbReference>
<dbReference type="PANTHER" id="PTHR33693:SF3">
    <property type="entry name" value="TYPE-5 URACIL-DNA GLYCOSYLASE"/>
    <property type="match status" value="1"/>
</dbReference>
<dbReference type="SMART" id="SM00987">
    <property type="entry name" value="UreE_C"/>
    <property type="match status" value="1"/>
</dbReference>
<evidence type="ECO:0000256" key="2">
    <source>
        <dbReference type="ARBA" id="ARBA00022723"/>
    </source>
</evidence>
<evidence type="ECO:0000256" key="8">
    <source>
        <dbReference type="ARBA" id="ARBA00023779"/>
    </source>
</evidence>
<dbReference type="InterPro" id="IPR005122">
    <property type="entry name" value="Uracil-DNA_glycosylase-like"/>
</dbReference>
<dbReference type="EMBL" id="JBHTEE010000001">
    <property type="protein sequence ID" value="MFC7605878.1"/>
    <property type="molecule type" value="Genomic_DNA"/>
</dbReference>
<dbReference type="InterPro" id="IPR044147">
    <property type="entry name" value="UdgB-like"/>
</dbReference>
<dbReference type="Pfam" id="PF03167">
    <property type="entry name" value="UDG"/>
    <property type="match status" value="1"/>
</dbReference>
<sequence length="266" mass="28621">MTCVPPGSGWPGDPAQPDTPVAHDPAEVRELAEKSGTLAELTAAQSVCRACPRLVEWREEVATVKRRAFAEETYWGRPIAGWGAERPEILIVGLAPAAHGGNRTGRIFTGDRSGDWLFASLYRTGLAVQETSLHAGDGQRLVGARMVAAVRCAPPANRPEPTERATCFPWLAREVALISADLRVIVALGGFAWQAIWPALKDAGYALPRPRPAFGHGAEVEITSPGGSPVRLLGCYHPSQQNTFTGRVTAPMLDELFTRANALRNL</sequence>
<evidence type="ECO:0000313" key="12">
    <source>
        <dbReference type="EMBL" id="MFC7605878.1"/>
    </source>
</evidence>
<keyword evidence="5" id="KW-0408">Iron</keyword>
<evidence type="ECO:0000256" key="3">
    <source>
        <dbReference type="ARBA" id="ARBA00022763"/>
    </source>
</evidence>
<comment type="similarity">
    <text evidence="8">Belongs to the uracil-DNA glycosylase (UDG) superfamily. Type 5 (UDGb) family.</text>
</comment>
<dbReference type="InterPro" id="IPR051536">
    <property type="entry name" value="UDG_Type-4/5"/>
</dbReference>
<keyword evidence="2" id="KW-0479">Metal-binding</keyword>
<evidence type="ECO:0000259" key="11">
    <source>
        <dbReference type="SMART" id="SM00986"/>
    </source>
</evidence>
<organism evidence="12 13">
    <name type="scientific">Streptosporangium amethystogenes subsp. fukuiense</name>
    <dbReference type="NCBI Taxonomy" id="698418"/>
    <lineage>
        <taxon>Bacteria</taxon>
        <taxon>Bacillati</taxon>
        <taxon>Actinomycetota</taxon>
        <taxon>Actinomycetes</taxon>
        <taxon>Streptosporangiales</taxon>
        <taxon>Streptosporangiaceae</taxon>
        <taxon>Streptosporangium</taxon>
    </lineage>
</organism>
<evidence type="ECO:0000256" key="10">
    <source>
        <dbReference type="SAM" id="MobiDB-lite"/>
    </source>
</evidence>
<evidence type="ECO:0000256" key="6">
    <source>
        <dbReference type="ARBA" id="ARBA00023014"/>
    </source>
</evidence>
<keyword evidence="1" id="KW-0004">4Fe-4S</keyword>
<keyword evidence="4" id="KW-0378">Hydrolase</keyword>
<dbReference type="InterPro" id="IPR036895">
    <property type="entry name" value="Uracil-DNA_glycosylase-like_sf"/>
</dbReference>
<proteinExistence type="inferred from homology"/>
<keyword evidence="6" id="KW-0411">Iron-sulfur</keyword>
<keyword evidence="3" id="KW-0227">DNA damage</keyword>
<dbReference type="PANTHER" id="PTHR33693">
    <property type="entry name" value="TYPE-5 URACIL-DNA GLYCOSYLASE"/>
    <property type="match status" value="1"/>
</dbReference>
<dbReference type="Gene3D" id="3.40.470.10">
    <property type="entry name" value="Uracil-DNA glycosylase-like domain"/>
    <property type="match status" value="1"/>
</dbReference>
<evidence type="ECO:0000256" key="1">
    <source>
        <dbReference type="ARBA" id="ARBA00022485"/>
    </source>
</evidence>
<comment type="caution">
    <text evidence="12">The sequence shown here is derived from an EMBL/GenBank/DDBJ whole genome shotgun (WGS) entry which is preliminary data.</text>
</comment>
<feature type="domain" description="Uracil-DNA glycosylase-like" evidence="11">
    <location>
        <begin position="80"/>
        <end position="257"/>
    </location>
</feature>
<feature type="region of interest" description="Disordered" evidence="10">
    <location>
        <begin position="1"/>
        <end position="22"/>
    </location>
</feature>
<keyword evidence="13" id="KW-1185">Reference proteome</keyword>
<evidence type="ECO:0000256" key="5">
    <source>
        <dbReference type="ARBA" id="ARBA00023004"/>
    </source>
</evidence>
<keyword evidence="7" id="KW-0234">DNA repair</keyword>
<evidence type="ECO:0000256" key="9">
    <source>
        <dbReference type="ARBA" id="ARBA00023887"/>
    </source>
</evidence>
<dbReference type="RefSeq" id="WP_343977830.1">
    <property type="nucleotide sequence ID" value="NZ_BAAAGK010000156.1"/>
</dbReference>
<reference evidence="13" key="1">
    <citation type="journal article" date="2019" name="Int. J. Syst. Evol. Microbiol.">
        <title>The Global Catalogue of Microorganisms (GCM) 10K type strain sequencing project: providing services to taxonomists for standard genome sequencing and annotation.</title>
        <authorList>
            <consortium name="The Broad Institute Genomics Platform"/>
            <consortium name="The Broad Institute Genome Sequencing Center for Infectious Disease"/>
            <person name="Wu L."/>
            <person name="Ma J."/>
        </authorList>
    </citation>
    <scope>NUCLEOTIDE SEQUENCE [LARGE SCALE GENOMIC DNA]</scope>
    <source>
        <strain evidence="13">JCM 10083</strain>
    </source>
</reference>
<dbReference type="SMART" id="SM00986">
    <property type="entry name" value="UDG"/>
    <property type="match status" value="1"/>
</dbReference>
<protein>
    <recommendedName>
        <fullName evidence="9">Type-5 uracil-DNA glycosylase</fullName>
    </recommendedName>
</protein>
<evidence type="ECO:0000313" key="13">
    <source>
        <dbReference type="Proteomes" id="UP001596514"/>
    </source>
</evidence>
<evidence type="ECO:0000256" key="4">
    <source>
        <dbReference type="ARBA" id="ARBA00022801"/>
    </source>
</evidence>
<gene>
    <name evidence="12" type="ORF">ACFQVD_37835</name>
</gene>
<name>A0ABW2TCS7_9ACTN</name>